<feature type="transmembrane region" description="Helical" evidence="9">
    <location>
        <begin position="12"/>
        <end position="30"/>
    </location>
</feature>
<dbReference type="Proteomes" id="UP001151582">
    <property type="component" value="Unassembled WGS sequence"/>
</dbReference>
<dbReference type="SUPFAM" id="SSF54001">
    <property type="entry name" value="Cysteine proteinases"/>
    <property type="match status" value="1"/>
</dbReference>
<comment type="similarity">
    <text evidence="2 7">Belongs to the peptidase C19 family.</text>
</comment>
<dbReference type="PANTHER" id="PTHR24006:SF888">
    <property type="entry name" value="UBIQUITIN CARBOXYL-TERMINAL HYDROLASE 30"/>
    <property type="match status" value="1"/>
</dbReference>
<reference evidence="11" key="1">
    <citation type="submission" date="2022-07" db="EMBL/GenBank/DDBJ databases">
        <title>Phylogenomic reconstructions and comparative analyses of Kickxellomycotina fungi.</title>
        <authorList>
            <person name="Reynolds N.K."/>
            <person name="Stajich J.E."/>
            <person name="Barry K."/>
            <person name="Grigoriev I.V."/>
            <person name="Crous P."/>
            <person name="Smith M.E."/>
        </authorList>
    </citation>
    <scope>NUCLEOTIDE SEQUENCE</scope>
    <source>
        <strain evidence="11">RSA 567</strain>
    </source>
</reference>
<gene>
    <name evidence="11" type="primary">UBP1</name>
    <name evidence="11" type="ORF">H4R34_002094</name>
</gene>
<dbReference type="Gene3D" id="3.90.70.10">
    <property type="entry name" value="Cysteine proteinases"/>
    <property type="match status" value="1"/>
</dbReference>
<evidence type="ECO:0000256" key="2">
    <source>
        <dbReference type="ARBA" id="ARBA00009085"/>
    </source>
</evidence>
<dbReference type="AlphaFoldDB" id="A0A9W8EDV8"/>
<feature type="region of interest" description="Disordered" evidence="8">
    <location>
        <begin position="252"/>
        <end position="279"/>
    </location>
</feature>
<dbReference type="PROSITE" id="PS00973">
    <property type="entry name" value="USP_2"/>
    <property type="match status" value="1"/>
</dbReference>
<dbReference type="OrthoDB" id="2020758at2759"/>
<comment type="catalytic activity">
    <reaction evidence="1 7">
        <text>Thiol-dependent hydrolysis of ester, thioester, amide, peptide and isopeptide bonds formed by the C-terminal Gly of ubiquitin (a 76-residue protein attached to proteins as an intracellular targeting signal).</text>
        <dbReference type="EC" id="3.4.19.12"/>
    </reaction>
</comment>
<feature type="compositionally biased region" description="Polar residues" evidence="8">
    <location>
        <begin position="359"/>
        <end position="379"/>
    </location>
</feature>
<evidence type="ECO:0000256" key="4">
    <source>
        <dbReference type="ARBA" id="ARBA00022786"/>
    </source>
</evidence>
<evidence type="ECO:0000256" key="9">
    <source>
        <dbReference type="SAM" id="Phobius"/>
    </source>
</evidence>
<sequence>MANFSNPHLRQLAVAVPVVVGLASTLYWFLAGPQDARLPGKTTRAKRTRRNGKPSHPRAQPSRGESAKPLHQTTSPYYPPGLNNCGNTCFMNSVLQALAALPSLYAFLCVFRCYRGTIAGDQSMTPVEDLNALLQPTQLTGWKRGDIIDALLVTLQRLLRLKSQPTSFAPYEMLKALSYKAEWDAQELFQLLSSALLSDQIESPAPSSLLDVDTLRLLSSSVSLASPQAYGLEPLPLDDATALAPQNESSFLTSQLDGTPEAPGASLQQTSSPDTVPRSPFLGIGAQRISCMQCGYTAAIRHFTFDSLSLHLPLQQSCDIRDCFREYTKLDTIEGFTCQRCLVTDTLAQLDRTIEIETARSQPSSNSTTLDSQRPAQSPHQRRHRRPASRPKLSTLQSQRNELAQALKANTIEHPAVDQLCQSLPTLLSANAAGSAPRPRFCTKQIMLARLPLVLCLHFSRSIFHPSGQSVKNPCQIRFPERLDLSDFSTGGHLETRPQLPLSSVDERPSTAATATQSEVDATSNSGDQSSVGAASHHQYQLQAVLVHRGSHSSGHFITFRRSLASQEVDTAYYAQLLAPDAKNWLHARLALPELTTNPRSHQSSEPVRSSSTATTARPASYWYRISDESVQKVALAQVLAAGDAYMLFYQRQP</sequence>
<keyword evidence="12" id="KW-1185">Reference proteome</keyword>
<evidence type="ECO:0000256" key="5">
    <source>
        <dbReference type="ARBA" id="ARBA00022801"/>
    </source>
</evidence>
<accession>A0A9W8EDV8</accession>
<evidence type="ECO:0000256" key="1">
    <source>
        <dbReference type="ARBA" id="ARBA00000707"/>
    </source>
</evidence>
<protein>
    <recommendedName>
        <fullName evidence="7">Ubiquitin carboxyl-terminal hydrolase</fullName>
        <ecNumber evidence="7">3.4.19.12</ecNumber>
    </recommendedName>
</protein>
<feature type="compositionally biased region" description="Basic residues" evidence="8">
    <location>
        <begin position="380"/>
        <end position="389"/>
    </location>
</feature>
<dbReference type="PANTHER" id="PTHR24006">
    <property type="entry name" value="UBIQUITIN CARBOXYL-TERMINAL HYDROLASE"/>
    <property type="match status" value="1"/>
</dbReference>
<dbReference type="InterPro" id="IPR038765">
    <property type="entry name" value="Papain-like_cys_pep_sf"/>
</dbReference>
<feature type="compositionally biased region" description="Basic residues" evidence="8">
    <location>
        <begin position="43"/>
        <end position="56"/>
    </location>
</feature>
<keyword evidence="5 7" id="KW-0378">Hydrolase</keyword>
<dbReference type="GO" id="GO:0006508">
    <property type="term" value="P:proteolysis"/>
    <property type="evidence" value="ECO:0007669"/>
    <property type="project" value="UniProtKB-KW"/>
</dbReference>
<evidence type="ECO:0000256" key="6">
    <source>
        <dbReference type="ARBA" id="ARBA00022807"/>
    </source>
</evidence>
<evidence type="ECO:0000256" key="8">
    <source>
        <dbReference type="SAM" id="MobiDB-lite"/>
    </source>
</evidence>
<keyword evidence="9" id="KW-0472">Membrane</keyword>
<evidence type="ECO:0000256" key="3">
    <source>
        <dbReference type="ARBA" id="ARBA00022670"/>
    </source>
</evidence>
<dbReference type="GO" id="GO:0016579">
    <property type="term" value="P:protein deubiquitination"/>
    <property type="evidence" value="ECO:0007669"/>
    <property type="project" value="InterPro"/>
</dbReference>
<comment type="caution">
    <text evidence="11">The sequence shown here is derived from an EMBL/GenBank/DDBJ whole genome shotgun (WGS) entry which is preliminary data.</text>
</comment>
<keyword evidence="6 7" id="KW-0788">Thiol protease</keyword>
<keyword evidence="9" id="KW-1133">Transmembrane helix</keyword>
<dbReference type="PROSITE" id="PS00972">
    <property type="entry name" value="USP_1"/>
    <property type="match status" value="1"/>
</dbReference>
<keyword evidence="3 7" id="KW-0645">Protease</keyword>
<dbReference type="InterPro" id="IPR001394">
    <property type="entry name" value="Peptidase_C19_UCH"/>
</dbReference>
<organism evidence="11 12">
    <name type="scientific">Dimargaris verticillata</name>
    <dbReference type="NCBI Taxonomy" id="2761393"/>
    <lineage>
        <taxon>Eukaryota</taxon>
        <taxon>Fungi</taxon>
        <taxon>Fungi incertae sedis</taxon>
        <taxon>Zoopagomycota</taxon>
        <taxon>Kickxellomycotina</taxon>
        <taxon>Dimargaritomycetes</taxon>
        <taxon>Dimargaritales</taxon>
        <taxon>Dimargaritaceae</taxon>
        <taxon>Dimargaris</taxon>
    </lineage>
</organism>
<feature type="domain" description="USP" evidence="10">
    <location>
        <begin position="80"/>
        <end position="653"/>
    </location>
</feature>
<feature type="region of interest" description="Disordered" evidence="8">
    <location>
        <begin position="39"/>
        <end position="75"/>
    </location>
</feature>
<keyword evidence="9" id="KW-0812">Transmembrane</keyword>
<dbReference type="InterPro" id="IPR028889">
    <property type="entry name" value="USP"/>
</dbReference>
<feature type="compositionally biased region" description="Polar residues" evidence="8">
    <location>
        <begin position="511"/>
        <end position="534"/>
    </location>
</feature>
<dbReference type="InterPro" id="IPR018200">
    <property type="entry name" value="USP_CS"/>
</dbReference>
<dbReference type="InterPro" id="IPR050164">
    <property type="entry name" value="Peptidase_C19"/>
</dbReference>
<dbReference type="GO" id="GO:0005829">
    <property type="term" value="C:cytosol"/>
    <property type="evidence" value="ECO:0007669"/>
    <property type="project" value="TreeGrafter"/>
</dbReference>
<evidence type="ECO:0000256" key="7">
    <source>
        <dbReference type="RuleBase" id="RU366025"/>
    </source>
</evidence>
<dbReference type="GO" id="GO:0005634">
    <property type="term" value="C:nucleus"/>
    <property type="evidence" value="ECO:0007669"/>
    <property type="project" value="TreeGrafter"/>
</dbReference>
<feature type="region of interest" description="Disordered" evidence="8">
    <location>
        <begin position="356"/>
        <end position="398"/>
    </location>
</feature>
<dbReference type="GO" id="GO:0004843">
    <property type="term" value="F:cysteine-type deubiquitinase activity"/>
    <property type="evidence" value="ECO:0007669"/>
    <property type="project" value="UniProtKB-UniRule"/>
</dbReference>
<evidence type="ECO:0000313" key="11">
    <source>
        <dbReference type="EMBL" id="KAJ1981386.1"/>
    </source>
</evidence>
<name>A0A9W8EDV8_9FUNG</name>
<dbReference type="EMBL" id="JANBQB010000127">
    <property type="protein sequence ID" value="KAJ1981386.1"/>
    <property type="molecule type" value="Genomic_DNA"/>
</dbReference>
<dbReference type="EC" id="3.4.19.12" evidence="7"/>
<proteinExistence type="inferred from homology"/>
<evidence type="ECO:0000313" key="12">
    <source>
        <dbReference type="Proteomes" id="UP001151582"/>
    </source>
</evidence>
<dbReference type="PROSITE" id="PS50235">
    <property type="entry name" value="USP_3"/>
    <property type="match status" value="1"/>
</dbReference>
<keyword evidence="4 7" id="KW-0833">Ubl conjugation pathway</keyword>
<feature type="region of interest" description="Disordered" evidence="8">
    <location>
        <begin position="488"/>
        <end position="534"/>
    </location>
</feature>
<dbReference type="Pfam" id="PF00443">
    <property type="entry name" value="UCH"/>
    <property type="match status" value="1"/>
</dbReference>
<evidence type="ECO:0000259" key="10">
    <source>
        <dbReference type="PROSITE" id="PS50235"/>
    </source>
</evidence>